<comment type="similarity">
    <text evidence="1">In the N-terminal section; belongs to the CRISPR-associated nuclease Cas3-HD family.</text>
</comment>
<evidence type="ECO:0000256" key="2">
    <source>
        <dbReference type="ARBA" id="ARBA00009046"/>
    </source>
</evidence>
<dbReference type="InterPro" id="IPR027417">
    <property type="entry name" value="P-loop_NTPase"/>
</dbReference>
<dbReference type="PROSITE" id="PS51192">
    <property type="entry name" value="HELICASE_ATP_BIND_1"/>
    <property type="match status" value="1"/>
</dbReference>
<comment type="similarity">
    <text evidence="2">In the central section; belongs to the CRISPR-associated helicase Cas3 family.</text>
</comment>
<dbReference type="SUPFAM" id="SSF109604">
    <property type="entry name" value="HD-domain/PDEase-like"/>
    <property type="match status" value="1"/>
</dbReference>
<dbReference type="GO" id="GO:0003676">
    <property type="term" value="F:nucleic acid binding"/>
    <property type="evidence" value="ECO:0007669"/>
    <property type="project" value="InterPro"/>
</dbReference>
<feature type="domain" description="Helicase ATP-binding" evidence="10">
    <location>
        <begin position="243"/>
        <end position="424"/>
    </location>
</feature>
<dbReference type="GO" id="GO:0004518">
    <property type="term" value="F:nuclease activity"/>
    <property type="evidence" value="ECO:0007669"/>
    <property type="project" value="UniProtKB-KW"/>
</dbReference>
<evidence type="ECO:0000259" key="11">
    <source>
        <dbReference type="PROSITE" id="PS51643"/>
    </source>
</evidence>
<dbReference type="EMBL" id="CP124755">
    <property type="protein sequence ID" value="WGZ91079.1"/>
    <property type="molecule type" value="Genomic_DNA"/>
</dbReference>
<protein>
    <submittedName>
        <fullName evidence="12">CRISPR-associated helicase Cas3</fullName>
    </submittedName>
</protein>
<dbReference type="GO" id="GO:0003724">
    <property type="term" value="F:RNA helicase activity"/>
    <property type="evidence" value="ECO:0007669"/>
    <property type="project" value="TreeGrafter"/>
</dbReference>
<dbReference type="SUPFAM" id="SSF52540">
    <property type="entry name" value="P-loop containing nucleoside triphosphate hydrolases"/>
    <property type="match status" value="1"/>
</dbReference>
<evidence type="ECO:0000256" key="6">
    <source>
        <dbReference type="ARBA" id="ARBA00022801"/>
    </source>
</evidence>
<dbReference type="InterPro" id="IPR011545">
    <property type="entry name" value="DEAD/DEAH_box_helicase_dom"/>
</dbReference>
<dbReference type="Pfam" id="PF22590">
    <property type="entry name" value="Cas3-like_C_2"/>
    <property type="match status" value="1"/>
</dbReference>
<dbReference type="InterPro" id="IPR038257">
    <property type="entry name" value="CRISPR-assoc_Cas3_HD_sf"/>
</dbReference>
<dbReference type="NCBIfam" id="TIGR01587">
    <property type="entry name" value="cas3_core"/>
    <property type="match status" value="1"/>
</dbReference>
<dbReference type="Gene3D" id="1.10.3210.30">
    <property type="match status" value="1"/>
</dbReference>
<evidence type="ECO:0000256" key="4">
    <source>
        <dbReference type="ARBA" id="ARBA00022723"/>
    </source>
</evidence>
<evidence type="ECO:0000256" key="1">
    <source>
        <dbReference type="ARBA" id="ARBA00006847"/>
    </source>
</evidence>
<dbReference type="Gene3D" id="3.40.50.300">
    <property type="entry name" value="P-loop containing nucleotide triphosphate hydrolases"/>
    <property type="match status" value="2"/>
</dbReference>
<dbReference type="Pfam" id="PF00270">
    <property type="entry name" value="DEAD"/>
    <property type="match status" value="1"/>
</dbReference>
<dbReference type="CDD" id="cd17930">
    <property type="entry name" value="DEXHc_cas3"/>
    <property type="match status" value="1"/>
</dbReference>
<evidence type="ECO:0000313" key="12">
    <source>
        <dbReference type="EMBL" id="WGZ91079.1"/>
    </source>
</evidence>
<dbReference type="InterPro" id="IPR006474">
    <property type="entry name" value="Helicase_Cas3_CRISPR-ass_core"/>
</dbReference>
<gene>
    <name evidence="12" type="primary">cas3</name>
    <name evidence="12" type="ORF">QJT80_01085</name>
</gene>
<dbReference type="InterPro" id="IPR054712">
    <property type="entry name" value="Cas3-like_dom"/>
</dbReference>
<keyword evidence="3" id="KW-0540">Nuclease</keyword>
<evidence type="ECO:0000259" key="10">
    <source>
        <dbReference type="PROSITE" id="PS51192"/>
    </source>
</evidence>
<dbReference type="Proteomes" id="UP001300672">
    <property type="component" value="Chromosome"/>
</dbReference>
<keyword evidence="5" id="KW-0547">Nucleotide-binding</keyword>
<keyword evidence="6" id="KW-0378">Hydrolase</keyword>
<dbReference type="GO" id="GO:0005829">
    <property type="term" value="C:cytosol"/>
    <property type="evidence" value="ECO:0007669"/>
    <property type="project" value="TreeGrafter"/>
</dbReference>
<evidence type="ECO:0000256" key="9">
    <source>
        <dbReference type="ARBA" id="ARBA00023118"/>
    </source>
</evidence>
<dbReference type="GO" id="GO:0051607">
    <property type="term" value="P:defense response to virus"/>
    <property type="evidence" value="ECO:0007669"/>
    <property type="project" value="UniProtKB-KW"/>
</dbReference>
<feature type="domain" description="HD Cas3-type" evidence="11">
    <location>
        <begin position="16"/>
        <end position="187"/>
    </location>
</feature>
<proteinExistence type="inferred from homology"/>
<keyword evidence="9" id="KW-0051">Antiviral defense</keyword>
<reference evidence="12" key="1">
    <citation type="journal article" date="2023" name="Int. J. Mol. Sci.">
        <title>Metagenomics Revealed a New Genus 'Candidatus Thiocaldithrix dubininis' gen. nov., sp. nov. and a New Species 'Candidatus Thiothrix putei' sp. nov. in the Family Thiotrichaceae, Some Members of Which Have Traits of Both Na+- and H+-Motive Energetics.</title>
        <authorList>
            <person name="Ravin N.V."/>
            <person name="Muntyan M.S."/>
            <person name="Smolyakov D.D."/>
            <person name="Rudenko T.S."/>
            <person name="Beletsky A.V."/>
            <person name="Mardanov A.V."/>
            <person name="Grabovich M.Y."/>
        </authorList>
    </citation>
    <scope>NUCLEOTIDE SEQUENCE</scope>
    <source>
        <strain evidence="12">GKL-01</strain>
    </source>
</reference>
<reference evidence="12" key="2">
    <citation type="submission" date="2023-04" db="EMBL/GenBank/DDBJ databases">
        <authorList>
            <person name="Beletskiy A.V."/>
            <person name="Mardanov A.V."/>
            <person name="Ravin N.V."/>
        </authorList>
    </citation>
    <scope>NUCLEOTIDE SEQUENCE</scope>
    <source>
        <strain evidence="12">GKL-01</strain>
    </source>
</reference>
<dbReference type="GO" id="GO:0016787">
    <property type="term" value="F:hydrolase activity"/>
    <property type="evidence" value="ECO:0007669"/>
    <property type="project" value="UniProtKB-KW"/>
</dbReference>
<evidence type="ECO:0000256" key="7">
    <source>
        <dbReference type="ARBA" id="ARBA00022806"/>
    </source>
</evidence>
<dbReference type="SMART" id="SM00487">
    <property type="entry name" value="DEXDc"/>
    <property type="match status" value="1"/>
</dbReference>
<dbReference type="PANTHER" id="PTHR47959:SF16">
    <property type="entry name" value="CRISPR-ASSOCIATED NUCLEASE_HELICASE CAS3-RELATED"/>
    <property type="match status" value="1"/>
</dbReference>
<dbReference type="InterPro" id="IPR006483">
    <property type="entry name" value="CRISPR-assoc_Cas3_HD"/>
</dbReference>
<dbReference type="PANTHER" id="PTHR47959">
    <property type="entry name" value="ATP-DEPENDENT RNA HELICASE RHLE-RELATED"/>
    <property type="match status" value="1"/>
</dbReference>
<dbReference type="GO" id="GO:0046872">
    <property type="term" value="F:metal ion binding"/>
    <property type="evidence" value="ECO:0007669"/>
    <property type="project" value="UniProtKB-KW"/>
</dbReference>
<dbReference type="InterPro" id="IPR014001">
    <property type="entry name" value="Helicase_ATP-bd"/>
</dbReference>
<evidence type="ECO:0000256" key="5">
    <source>
        <dbReference type="ARBA" id="ARBA00022741"/>
    </source>
</evidence>
<evidence type="ECO:0000256" key="3">
    <source>
        <dbReference type="ARBA" id="ARBA00022722"/>
    </source>
</evidence>
<keyword evidence="7" id="KW-0347">Helicase</keyword>
<dbReference type="AlphaFoldDB" id="A0AA95KEJ5"/>
<accession>A0AA95KEJ5</accession>
<dbReference type="GO" id="GO:0005524">
    <property type="term" value="F:ATP binding"/>
    <property type="evidence" value="ECO:0007669"/>
    <property type="project" value="UniProtKB-KW"/>
</dbReference>
<sequence>MFLTRRIAHVRFDDHNQPIEHWLDEHLRDVAELASSYANDFNSREWAYVTGLWHDLGKYNPEFQAYIGVKSGYNPNAHIEQSGKVNHSAAGALYAVQKHKLLGMPLAYLIAGHHAGLPDWHKTTEADGRSLAEILEDKEHLAKALQVDIPKDILAQDLPRTPPIGKPHEYALWLRMLFSSLVDADFLDTERFMQPEQFAQRGQYPDLSTLREVFNQHMQTFAANAEPTPVNQIRAQILQDCREAAQQTAGVFSLTVPTGGGKTLSGMAFALEHAVQHHKKRIIYAIPYTSIIEQTANIYRSIFQTLGNCVIEHHSNLDPSKEDALSRLASENWDAPIIVTTNVQLFESLFASRTSRCRKLHNLANSIIVLDEAQLLPPDFLNPILSVMKSLVEHYGVTFVLSTATQPALQSIYDAFNKPLLKGFEPEQVTEIIPDCAQLFADLERVQVQVPDDLNTERDWEDLATEIAEHETVLVIVNTKKQAAELCRLLPADTYYLSTNLCGEHRSEKLQVIHTQLKAKQPIRVVSTQLIEAGVDVDFPVVYRALAGLDSIAQAAGRCNREGLLADKGKVIVFVPPNNHKLKGQLGLSASTSKSLLPLFTEAPLHHSHFKRYFEHYYSHTKSLDEQSIDELLTKDAQQLKIQFRTAANRFRFIKEEGSTVFVTYGEGAKLIQQLKVLGASRWLMRKLQRYAVTIHEQDKNRLVKAGDIRELANLAGIYEQVSDGLYDEKLGLLVDGISLSTDFLTSM</sequence>
<dbReference type="KEGG" id="tdu:QJT80_01085"/>
<keyword evidence="8" id="KW-0067">ATP-binding</keyword>
<dbReference type="PROSITE" id="PS51643">
    <property type="entry name" value="HD_CAS3"/>
    <property type="match status" value="1"/>
</dbReference>
<dbReference type="Pfam" id="PF18019">
    <property type="entry name" value="Cas3_HD"/>
    <property type="match status" value="1"/>
</dbReference>
<dbReference type="InterPro" id="IPR050079">
    <property type="entry name" value="DEAD_box_RNA_helicase"/>
</dbReference>
<keyword evidence="4" id="KW-0479">Metal-binding</keyword>
<organism evidence="12">
    <name type="scientific">Candidatus Thiocaldithrix dubininis</name>
    <dbReference type="NCBI Taxonomy" id="3080823"/>
    <lineage>
        <taxon>Bacteria</taxon>
        <taxon>Pseudomonadati</taxon>
        <taxon>Pseudomonadota</taxon>
        <taxon>Gammaproteobacteria</taxon>
        <taxon>Thiotrichales</taxon>
        <taxon>Thiotrichaceae</taxon>
        <taxon>Candidatus Thiocaldithrix</taxon>
    </lineage>
</organism>
<dbReference type="NCBIfam" id="TIGR01596">
    <property type="entry name" value="cas3_HD"/>
    <property type="match status" value="1"/>
</dbReference>
<name>A0AA95KEJ5_9GAMM</name>
<evidence type="ECO:0000256" key="8">
    <source>
        <dbReference type="ARBA" id="ARBA00022840"/>
    </source>
</evidence>
<dbReference type="CDD" id="cd09641">
    <property type="entry name" value="Cas3''_I"/>
    <property type="match status" value="1"/>
</dbReference>